<keyword evidence="4" id="KW-1185">Reference proteome</keyword>
<dbReference type="Gene3D" id="1.10.10.10">
    <property type="entry name" value="Winged helix-like DNA-binding domain superfamily/Winged helix DNA-binding domain"/>
    <property type="match status" value="1"/>
</dbReference>
<organism evidence="3 4">
    <name type="scientific">Cohaesibacter gelatinilyticus</name>
    <dbReference type="NCBI Taxonomy" id="372072"/>
    <lineage>
        <taxon>Bacteria</taxon>
        <taxon>Pseudomonadati</taxon>
        <taxon>Pseudomonadota</taxon>
        <taxon>Alphaproteobacteria</taxon>
        <taxon>Hyphomicrobiales</taxon>
        <taxon>Cohaesibacteraceae</taxon>
    </lineage>
</organism>
<feature type="region of interest" description="Disordered" evidence="1">
    <location>
        <begin position="1"/>
        <end position="24"/>
    </location>
</feature>
<dbReference type="PANTHER" id="PTHR33164:SF57">
    <property type="entry name" value="MARR-FAMILY TRANSCRIPTIONAL REGULATOR"/>
    <property type="match status" value="1"/>
</dbReference>
<dbReference type="InterPro" id="IPR036388">
    <property type="entry name" value="WH-like_DNA-bd_sf"/>
</dbReference>
<protein>
    <submittedName>
        <fullName evidence="3">Transcriptional regulator, MarR family</fullName>
    </submittedName>
</protein>
<name>A0A285PF41_9HYPH</name>
<dbReference type="InterPro" id="IPR039422">
    <property type="entry name" value="MarR/SlyA-like"/>
</dbReference>
<dbReference type="Pfam" id="PF12802">
    <property type="entry name" value="MarR_2"/>
    <property type="match status" value="1"/>
</dbReference>
<evidence type="ECO:0000313" key="4">
    <source>
        <dbReference type="Proteomes" id="UP000219439"/>
    </source>
</evidence>
<dbReference type="Proteomes" id="UP000219439">
    <property type="component" value="Unassembled WGS sequence"/>
</dbReference>
<dbReference type="GO" id="GO:0003700">
    <property type="term" value="F:DNA-binding transcription factor activity"/>
    <property type="evidence" value="ECO:0007669"/>
    <property type="project" value="InterPro"/>
</dbReference>
<dbReference type="SMART" id="SM00347">
    <property type="entry name" value="HTH_MARR"/>
    <property type="match status" value="1"/>
</dbReference>
<sequence>MTNSIEETSKTMSQDTQPNAADDPASKARLRLWLRLLKGQRKIENRLREKLRDDYGSTLPRFDVLAALSREPDGLKMSQLSGVLKVSNGNVTGIVDRLSKDGFLERVPVEGDRRAMRVCLTKSGRDHFATLAEAHEGWIDDMLSEFTADEAEDIAARLASLLDHMNEGDDQA</sequence>
<dbReference type="SUPFAM" id="SSF46785">
    <property type="entry name" value="Winged helix' DNA-binding domain"/>
    <property type="match status" value="1"/>
</dbReference>
<dbReference type="GO" id="GO:0006950">
    <property type="term" value="P:response to stress"/>
    <property type="evidence" value="ECO:0007669"/>
    <property type="project" value="TreeGrafter"/>
</dbReference>
<dbReference type="InterPro" id="IPR000835">
    <property type="entry name" value="HTH_MarR-typ"/>
</dbReference>
<dbReference type="PRINTS" id="PR00598">
    <property type="entry name" value="HTHMARR"/>
</dbReference>
<dbReference type="EMBL" id="OBEL01000004">
    <property type="protein sequence ID" value="SNZ20335.1"/>
    <property type="molecule type" value="Genomic_DNA"/>
</dbReference>
<feature type="domain" description="HTH marR-type" evidence="2">
    <location>
        <begin position="29"/>
        <end position="163"/>
    </location>
</feature>
<accession>A0A285PF41</accession>
<evidence type="ECO:0000259" key="2">
    <source>
        <dbReference type="PROSITE" id="PS50995"/>
    </source>
</evidence>
<evidence type="ECO:0000256" key="1">
    <source>
        <dbReference type="SAM" id="MobiDB-lite"/>
    </source>
</evidence>
<dbReference type="PROSITE" id="PS50995">
    <property type="entry name" value="HTH_MARR_2"/>
    <property type="match status" value="1"/>
</dbReference>
<proteinExistence type="predicted"/>
<dbReference type="OrthoDB" id="7063965at2"/>
<dbReference type="PANTHER" id="PTHR33164">
    <property type="entry name" value="TRANSCRIPTIONAL REGULATOR, MARR FAMILY"/>
    <property type="match status" value="1"/>
</dbReference>
<evidence type="ECO:0000313" key="3">
    <source>
        <dbReference type="EMBL" id="SNZ20335.1"/>
    </source>
</evidence>
<gene>
    <name evidence="3" type="ORF">SAMN06265368_3438</name>
</gene>
<reference evidence="3 4" key="1">
    <citation type="submission" date="2017-09" db="EMBL/GenBank/DDBJ databases">
        <authorList>
            <person name="Ehlers B."/>
            <person name="Leendertz F.H."/>
        </authorList>
    </citation>
    <scope>NUCLEOTIDE SEQUENCE [LARGE SCALE GENOMIC DNA]</scope>
    <source>
        <strain evidence="3 4">DSM 18289</strain>
    </source>
</reference>
<dbReference type="AlphaFoldDB" id="A0A285PF41"/>
<feature type="compositionally biased region" description="Polar residues" evidence="1">
    <location>
        <begin position="1"/>
        <end position="19"/>
    </location>
</feature>
<dbReference type="InterPro" id="IPR036390">
    <property type="entry name" value="WH_DNA-bd_sf"/>
</dbReference>